<sequence>MSMFGSWPKYTLLIISPGEMFGQCLYGFQFLGMHMPLSLPWYNSFCLNWPNPEQENSCNQILVRPVTTCYTCHCSMCSPGVIRSLWKLTTSFYFFSGITETC</sequence>
<dbReference type="EnsemblPlants" id="TuG1812G0700002452.01.T02">
    <property type="protein sequence ID" value="TuG1812G0700002452.01.T02"/>
    <property type="gene ID" value="TuG1812G0700002452.01"/>
</dbReference>
<gene>
    <name evidence="1" type="primary">LOC125525343</name>
</gene>
<dbReference type="AlphaFoldDB" id="A0A8R7V1M4"/>
<accession>A0A8R7V1M4</accession>
<dbReference type="Proteomes" id="UP000015106">
    <property type="component" value="Chromosome 7"/>
</dbReference>
<reference evidence="1" key="3">
    <citation type="submission" date="2022-06" db="UniProtKB">
        <authorList>
            <consortium name="EnsemblPlants"/>
        </authorList>
    </citation>
    <scope>IDENTIFICATION</scope>
</reference>
<keyword evidence="2" id="KW-1185">Reference proteome</keyword>
<evidence type="ECO:0000313" key="1">
    <source>
        <dbReference type="EnsemblPlants" id="TuG1812G0700002452.01.T02"/>
    </source>
</evidence>
<organism evidence="1 2">
    <name type="scientific">Triticum urartu</name>
    <name type="common">Red wild einkorn</name>
    <name type="synonym">Crithodium urartu</name>
    <dbReference type="NCBI Taxonomy" id="4572"/>
    <lineage>
        <taxon>Eukaryota</taxon>
        <taxon>Viridiplantae</taxon>
        <taxon>Streptophyta</taxon>
        <taxon>Embryophyta</taxon>
        <taxon>Tracheophyta</taxon>
        <taxon>Spermatophyta</taxon>
        <taxon>Magnoliopsida</taxon>
        <taxon>Liliopsida</taxon>
        <taxon>Poales</taxon>
        <taxon>Poaceae</taxon>
        <taxon>BOP clade</taxon>
        <taxon>Pooideae</taxon>
        <taxon>Triticodae</taxon>
        <taxon>Triticeae</taxon>
        <taxon>Triticinae</taxon>
        <taxon>Triticum</taxon>
    </lineage>
</organism>
<proteinExistence type="predicted"/>
<reference evidence="1" key="2">
    <citation type="submission" date="2018-03" db="EMBL/GenBank/DDBJ databases">
        <title>The Triticum urartu genome reveals the dynamic nature of wheat genome evolution.</title>
        <authorList>
            <person name="Ling H."/>
            <person name="Ma B."/>
            <person name="Shi X."/>
            <person name="Liu H."/>
            <person name="Dong L."/>
            <person name="Sun H."/>
            <person name="Cao Y."/>
            <person name="Gao Q."/>
            <person name="Zheng S."/>
            <person name="Li Y."/>
            <person name="Yu Y."/>
            <person name="Du H."/>
            <person name="Qi M."/>
            <person name="Li Y."/>
            <person name="Yu H."/>
            <person name="Cui Y."/>
            <person name="Wang N."/>
            <person name="Chen C."/>
            <person name="Wu H."/>
            <person name="Zhao Y."/>
            <person name="Zhang J."/>
            <person name="Li Y."/>
            <person name="Zhou W."/>
            <person name="Zhang B."/>
            <person name="Hu W."/>
            <person name="Eijk M."/>
            <person name="Tang J."/>
            <person name="Witsenboer H."/>
            <person name="Zhao S."/>
            <person name="Li Z."/>
            <person name="Zhang A."/>
            <person name="Wang D."/>
            <person name="Liang C."/>
        </authorList>
    </citation>
    <scope>NUCLEOTIDE SEQUENCE [LARGE SCALE GENOMIC DNA]</scope>
    <source>
        <strain evidence="1">cv. G1812</strain>
    </source>
</reference>
<name>A0A8R7V1M4_TRIUA</name>
<reference evidence="2" key="1">
    <citation type="journal article" date="2013" name="Nature">
        <title>Draft genome of the wheat A-genome progenitor Triticum urartu.</title>
        <authorList>
            <person name="Ling H.Q."/>
            <person name="Zhao S."/>
            <person name="Liu D."/>
            <person name="Wang J."/>
            <person name="Sun H."/>
            <person name="Zhang C."/>
            <person name="Fan H."/>
            <person name="Li D."/>
            <person name="Dong L."/>
            <person name="Tao Y."/>
            <person name="Gao C."/>
            <person name="Wu H."/>
            <person name="Li Y."/>
            <person name="Cui Y."/>
            <person name="Guo X."/>
            <person name="Zheng S."/>
            <person name="Wang B."/>
            <person name="Yu K."/>
            <person name="Liang Q."/>
            <person name="Yang W."/>
            <person name="Lou X."/>
            <person name="Chen J."/>
            <person name="Feng M."/>
            <person name="Jian J."/>
            <person name="Zhang X."/>
            <person name="Luo G."/>
            <person name="Jiang Y."/>
            <person name="Liu J."/>
            <person name="Wang Z."/>
            <person name="Sha Y."/>
            <person name="Zhang B."/>
            <person name="Wu H."/>
            <person name="Tang D."/>
            <person name="Shen Q."/>
            <person name="Xue P."/>
            <person name="Zou S."/>
            <person name="Wang X."/>
            <person name="Liu X."/>
            <person name="Wang F."/>
            <person name="Yang Y."/>
            <person name="An X."/>
            <person name="Dong Z."/>
            <person name="Zhang K."/>
            <person name="Zhang X."/>
            <person name="Luo M.C."/>
            <person name="Dvorak J."/>
            <person name="Tong Y."/>
            <person name="Wang J."/>
            <person name="Yang H."/>
            <person name="Li Z."/>
            <person name="Wang D."/>
            <person name="Zhang A."/>
            <person name="Wang J."/>
        </authorList>
    </citation>
    <scope>NUCLEOTIDE SEQUENCE</scope>
    <source>
        <strain evidence="2">cv. G1812</strain>
    </source>
</reference>
<protein>
    <submittedName>
        <fullName evidence="1">Uncharacterized protein</fullName>
    </submittedName>
</protein>
<evidence type="ECO:0000313" key="2">
    <source>
        <dbReference type="Proteomes" id="UP000015106"/>
    </source>
</evidence>
<dbReference type="Gramene" id="TuG1812G0700002452.01.T02">
    <property type="protein sequence ID" value="TuG1812G0700002452.01.T02"/>
    <property type="gene ID" value="TuG1812G0700002452.01"/>
</dbReference>